<dbReference type="InterPro" id="IPR011008">
    <property type="entry name" value="Dimeric_a/b-barrel"/>
</dbReference>
<dbReference type="GO" id="GO:0016857">
    <property type="term" value="F:racemase and epimerase activity, acting on carbohydrates and derivatives"/>
    <property type="evidence" value="ECO:0007669"/>
    <property type="project" value="InterPro"/>
</dbReference>
<dbReference type="InterPro" id="IPR052996">
    <property type="entry name" value="Carb_Metab_Mutarotase"/>
</dbReference>
<dbReference type="SUPFAM" id="SSF54909">
    <property type="entry name" value="Dimeric alpha+beta barrel"/>
    <property type="match status" value="1"/>
</dbReference>
<dbReference type="EMBL" id="JBDKWZ010000009">
    <property type="protein sequence ID" value="MEN7549498.1"/>
    <property type="molecule type" value="Genomic_DNA"/>
</dbReference>
<evidence type="ECO:0000313" key="1">
    <source>
        <dbReference type="EMBL" id="MEN7549498.1"/>
    </source>
</evidence>
<proteinExistence type="predicted"/>
<protein>
    <submittedName>
        <fullName evidence="1">L-rhamnose mutarotase</fullName>
    </submittedName>
</protein>
<dbReference type="Pfam" id="PF05336">
    <property type="entry name" value="rhaM"/>
    <property type="match status" value="1"/>
</dbReference>
<name>A0AAW9SDR2_9BACT</name>
<organism evidence="1 2">
    <name type="scientific">Rapidithrix thailandica</name>
    <dbReference type="NCBI Taxonomy" id="413964"/>
    <lineage>
        <taxon>Bacteria</taxon>
        <taxon>Pseudomonadati</taxon>
        <taxon>Bacteroidota</taxon>
        <taxon>Cytophagia</taxon>
        <taxon>Cytophagales</taxon>
        <taxon>Flammeovirgaceae</taxon>
        <taxon>Rapidithrix</taxon>
    </lineage>
</organism>
<accession>A0AAW9SDR2</accession>
<dbReference type="PANTHER" id="PTHR43239">
    <property type="entry name" value="UPF0734 PROTEIN DDB_G0273871/DDB_G0273177"/>
    <property type="match status" value="1"/>
</dbReference>
<dbReference type="RefSeq" id="WP_346822277.1">
    <property type="nucleotide sequence ID" value="NZ_JBDKWZ010000009.1"/>
</dbReference>
<gene>
    <name evidence="1" type="ORF">AAG747_16360</name>
</gene>
<evidence type="ECO:0000313" key="2">
    <source>
        <dbReference type="Proteomes" id="UP001403385"/>
    </source>
</evidence>
<keyword evidence="2" id="KW-1185">Reference proteome</keyword>
<dbReference type="Gene3D" id="3.30.70.100">
    <property type="match status" value="1"/>
</dbReference>
<dbReference type="PANTHER" id="PTHR43239:SF1">
    <property type="entry name" value="UPF0734 PROTEIN DDB_G0273871_DDB_G0273177"/>
    <property type="match status" value="1"/>
</dbReference>
<dbReference type="AlphaFoldDB" id="A0AAW9SDR2"/>
<dbReference type="InterPro" id="IPR008000">
    <property type="entry name" value="Rham/fucose_mutarotase"/>
</dbReference>
<comment type="caution">
    <text evidence="1">The sequence shown here is derived from an EMBL/GenBank/DDBJ whole genome shotgun (WGS) entry which is preliminary data.</text>
</comment>
<reference evidence="1 2" key="1">
    <citation type="submission" date="2024-04" db="EMBL/GenBank/DDBJ databases">
        <title>Novel genus in family Flammeovirgaceae.</title>
        <authorList>
            <person name="Nguyen T.H."/>
            <person name="Vuong T.Q."/>
            <person name="Le H."/>
            <person name="Kim S.-G."/>
        </authorList>
    </citation>
    <scope>NUCLEOTIDE SEQUENCE [LARGE SCALE GENOMIC DNA]</scope>
    <source>
        <strain evidence="1 2">JCM 23209</strain>
    </source>
</reference>
<dbReference type="Proteomes" id="UP001403385">
    <property type="component" value="Unassembled WGS sequence"/>
</dbReference>
<sequence length="113" mass="13469">MKEYAKSINLKDDPDLIAKYLEYHDNIWPEVVESFKAVGVIDIKIFKIGRQLFMYMVTEDHFDPEKDFERYLQMNPKNPEWEDLMATFQEPLPGAKEGEHWAALEKIFELNKE</sequence>